<dbReference type="InterPro" id="IPR035906">
    <property type="entry name" value="MetI-like_sf"/>
</dbReference>
<evidence type="ECO:0000256" key="2">
    <source>
        <dbReference type="ARBA" id="ARBA00022448"/>
    </source>
</evidence>
<feature type="transmembrane region" description="Helical" evidence="7">
    <location>
        <begin position="195"/>
        <end position="216"/>
    </location>
</feature>
<evidence type="ECO:0000313" key="9">
    <source>
        <dbReference type="EMBL" id="VEU81217.1"/>
    </source>
</evidence>
<evidence type="ECO:0000259" key="8">
    <source>
        <dbReference type="PROSITE" id="PS50928"/>
    </source>
</evidence>
<dbReference type="Proteomes" id="UP000289841">
    <property type="component" value="Chromosome"/>
</dbReference>
<dbReference type="CDD" id="cd06261">
    <property type="entry name" value="TM_PBP2"/>
    <property type="match status" value="1"/>
</dbReference>
<dbReference type="EMBL" id="LR215048">
    <property type="protein sequence ID" value="VEU81217.1"/>
    <property type="molecule type" value="Genomic_DNA"/>
</dbReference>
<feature type="transmembrane region" description="Helical" evidence="7">
    <location>
        <begin position="257"/>
        <end position="276"/>
    </location>
</feature>
<evidence type="ECO:0000313" key="10">
    <source>
        <dbReference type="Proteomes" id="UP000289841"/>
    </source>
</evidence>
<comment type="subcellular location">
    <subcellularLocation>
        <location evidence="1 7">Cell membrane</location>
        <topology evidence="1 7">Multi-pass membrane protein</topology>
    </subcellularLocation>
</comment>
<dbReference type="GO" id="GO:0055085">
    <property type="term" value="P:transmembrane transport"/>
    <property type="evidence" value="ECO:0007669"/>
    <property type="project" value="InterPro"/>
</dbReference>
<dbReference type="InterPro" id="IPR000515">
    <property type="entry name" value="MetI-like"/>
</dbReference>
<organism evidence="9 10">
    <name type="scientific">Haploplasma axanthum</name>
    <name type="common">Acholeplasma axanthum</name>
    <dbReference type="NCBI Taxonomy" id="29552"/>
    <lineage>
        <taxon>Bacteria</taxon>
        <taxon>Bacillati</taxon>
        <taxon>Mycoplasmatota</taxon>
        <taxon>Mollicutes</taxon>
        <taxon>Acholeplasmatales</taxon>
        <taxon>Acholeplasmataceae</taxon>
        <taxon>Haploplasma</taxon>
    </lineage>
</organism>
<dbReference type="GO" id="GO:0005886">
    <property type="term" value="C:plasma membrane"/>
    <property type="evidence" value="ECO:0007669"/>
    <property type="project" value="UniProtKB-SubCell"/>
</dbReference>
<protein>
    <submittedName>
        <fullName evidence="9">Inner membrane ABC transporter permease protein ycjP</fullName>
    </submittedName>
</protein>
<keyword evidence="6 7" id="KW-0472">Membrane</keyword>
<sequence length="290" mass="32406">MASFKGTEINPKHFHKSQIKFYLILIPVALFMAMPIFYIFNHAFKPLDELFAWPPRFFVSRPTLQNFQDLFAMTSTTGIPVSRYLFNSVFISAVVVFASVVVSSMAGFALSKLDFKLKKPLLIVNNIALMFVGASVIIPKYLVIEKLGLIDTFWVHIIPGLAIPVGLFLIKQFIDQVPNELIEAAKIDGASTFRIYWTIILPLIKPAIATIAIVSFQSVWNNVETSTNYINRESLKTFAFYLQTLTTQSNAVAGQGMAAAASLIMFIPNLVIFIILQKNVMNTMAHSGIK</sequence>
<evidence type="ECO:0000256" key="1">
    <source>
        <dbReference type="ARBA" id="ARBA00004651"/>
    </source>
</evidence>
<dbReference type="AlphaFoldDB" id="A0A449BFI8"/>
<feature type="transmembrane region" description="Helical" evidence="7">
    <location>
        <begin position="84"/>
        <end position="110"/>
    </location>
</feature>
<dbReference type="STRING" id="1278311.GCA_000428705_00590"/>
<evidence type="ECO:0000256" key="7">
    <source>
        <dbReference type="RuleBase" id="RU363032"/>
    </source>
</evidence>
<accession>A0A449BFI8</accession>
<dbReference type="OrthoDB" id="9771544at2"/>
<dbReference type="Gene3D" id="1.10.3720.10">
    <property type="entry name" value="MetI-like"/>
    <property type="match status" value="1"/>
</dbReference>
<keyword evidence="5 7" id="KW-1133">Transmembrane helix</keyword>
<keyword evidence="3" id="KW-1003">Cell membrane</keyword>
<dbReference type="PROSITE" id="PS50928">
    <property type="entry name" value="ABC_TM1"/>
    <property type="match status" value="1"/>
</dbReference>
<evidence type="ECO:0000256" key="6">
    <source>
        <dbReference type="ARBA" id="ARBA00023136"/>
    </source>
</evidence>
<evidence type="ECO:0000256" key="3">
    <source>
        <dbReference type="ARBA" id="ARBA00022475"/>
    </source>
</evidence>
<evidence type="ECO:0000256" key="5">
    <source>
        <dbReference type="ARBA" id="ARBA00022989"/>
    </source>
</evidence>
<dbReference type="RefSeq" id="WP_026390235.1">
    <property type="nucleotide sequence ID" value="NZ_LR215048.1"/>
</dbReference>
<proteinExistence type="inferred from homology"/>
<comment type="similarity">
    <text evidence="7">Belongs to the binding-protein-dependent transport system permease family.</text>
</comment>
<gene>
    <name evidence="9" type="primary">ycjP_12</name>
    <name evidence="9" type="ORF">NCTC10138_01615</name>
</gene>
<feature type="transmembrane region" description="Helical" evidence="7">
    <location>
        <begin position="122"/>
        <end position="141"/>
    </location>
</feature>
<dbReference type="PANTHER" id="PTHR43744">
    <property type="entry name" value="ABC TRANSPORTER PERMEASE PROTEIN MG189-RELATED-RELATED"/>
    <property type="match status" value="1"/>
</dbReference>
<keyword evidence="4 7" id="KW-0812">Transmembrane</keyword>
<feature type="transmembrane region" description="Helical" evidence="7">
    <location>
        <begin position="153"/>
        <end position="174"/>
    </location>
</feature>
<keyword evidence="2 7" id="KW-0813">Transport</keyword>
<dbReference type="KEGG" id="aaxa:NCTC10138_01615"/>
<reference evidence="9 10" key="1">
    <citation type="submission" date="2019-01" db="EMBL/GenBank/DDBJ databases">
        <authorList>
            <consortium name="Pathogen Informatics"/>
        </authorList>
    </citation>
    <scope>NUCLEOTIDE SEQUENCE [LARGE SCALE GENOMIC DNA]</scope>
    <source>
        <strain evidence="9 10">NCTC10138</strain>
    </source>
</reference>
<feature type="transmembrane region" description="Helical" evidence="7">
    <location>
        <begin position="21"/>
        <end position="40"/>
    </location>
</feature>
<evidence type="ECO:0000256" key="4">
    <source>
        <dbReference type="ARBA" id="ARBA00022692"/>
    </source>
</evidence>
<keyword evidence="10" id="KW-1185">Reference proteome</keyword>
<name>A0A449BFI8_HAPAX</name>
<dbReference type="SUPFAM" id="SSF161098">
    <property type="entry name" value="MetI-like"/>
    <property type="match status" value="1"/>
</dbReference>
<dbReference type="PANTHER" id="PTHR43744:SF1">
    <property type="entry name" value="BINDING-PROTEIN-DEPENDENT TRANSPORT SYSTEMS INNER MEMBRANE COMPONENT"/>
    <property type="match status" value="1"/>
</dbReference>
<dbReference type="Pfam" id="PF00528">
    <property type="entry name" value="BPD_transp_1"/>
    <property type="match status" value="1"/>
</dbReference>
<feature type="domain" description="ABC transmembrane type-1" evidence="8">
    <location>
        <begin position="85"/>
        <end position="276"/>
    </location>
</feature>